<evidence type="ECO:0000259" key="6">
    <source>
        <dbReference type="PROSITE" id="PS50157"/>
    </source>
</evidence>
<evidence type="ECO:0000256" key="1">
    <source>
        <dbReference type="ARBA" id="ARBA00022723"/>
    </source>
</evidence>
<name>A0AAV4PA84_9ARAC</name>
<accession>A0AAV4PA84</accession>
<keyword evidence="1" id="KW-0479">Metal-binding</keyword>
<keyword evidence="3 5" id="KW-0863">Zinc-finger</keyword>
<dbReference type="AlphaFoldDB" id="A0AAV4PA84"/>
<comment type="caution">
    <text evidence="7">The sequence shown here is derived from an EMBL/GenBank/DDBJ whole genome shotgun (WGS) entry which is preliminary data.</text>
</comment>
<dbReference type="Proteomes" id="UP001054837">
    <property type="component" value="Unassembled WGS sequence"/>
</dbReference>
<keyword evidence="2" id="KW-0677">Repeat</keyword>
<evidence type="ECO:0000313" key="8">
    <source>
        <dbReference type="Proteomes" id="UP001054837"/>
    </source>
</evidence>
<dbReference type="PROSITE" id="PS50157">
    <property type="entry name" value="ZINC_FINGER_C2H2_2"/>
    <property type="match status" value="2"/>
</dbReference>
<dbReference type="Gene3D" id="3.30.160.60">
    <property type="entry name" value="Classic Zinc Finger"/>
    <property type="match status" value="2"/>
</dbReference>
<dbReference type="PANTHER" id="PTHR23235">
    <property type="entry name" value="KRUEPPEL-LIKE TRANSCRIPTION FACTOR"/>
    <property type="match status" value="1"/>
</dbReference>
<dbReference type="InterPro" id="IPR013087">
    <property type="entry name" value="Znf_C2H2_type"/>
</dbReference>
<feature type="domain" description="C2H2-type" evidence="6">
    <location>
        <begin position="37"/>
        <end position="64"/>
    </location>
</feature>
<dbReference type="SUPFAM" id="SSF57667">
    <property type="entry name" value="beta-beta-alpha zinc fingers"/>
    <property type="match status" value="1"/>
</dbReference>
<evidence type="ECO:0000256" key="2">
    <source>
        <dbReference type="ARBA" id="ARBA00022737"/>
    </source>
</evidence>
<reference evidence="7 8" key="1">
    <citation type="submission" date="2021-06" db="EMBL/GenBank/DDBJ databases">
        <title>Caerostris darwini draft genome.</title>
        <authorList>
            <person name="Kono N."/>
            <person name="Arakawa K."/>
        </authorList>
    </citation>
    <scope>NUCLEOTIDE SEQUENCE [LARGE SCALE GENOMIC DNA]</scope>
</reference>
<evidence type="ECO:0000256" key="4">
    <source>
        <dbReference type="ARBA" id="ARBA00022833"/>
    </source>
</evidence>
<sequence length="93" mass="10840">MKKTEYKWLDLLKEGTSGPAMYKTMPLKLHDLAIQVHRCPACSYVAASRSILKTHMNTHTGERPHKCVFCQKSFSQSGNMYRHVQKYCKKRHL</sequence>
<evidence type="ECO:0000256" key="3">
    <source>
        <dbReference type="ARBA" id="ARBA00022771"/>
    </source>
</evidence>
<keyword evidence="8" id="KW-1185">Reference proteome</keyword>
<dbReference type="GO" id="GO:0008270">
    <property type="term" value="F:zinc ion binding"/>
    <property type="evidence" value="ECO:0007669"/>
    <property type="project" value="UniProtKB-KW"/>
</dbReference>
<dbReference type="GO" id="GO:0045893">
    <property type="term" value="P:positive regulation of DNA-templated transcription"/>
    <property type="evidence" value="ECO:0007669"/>
    <property type="project" value="UniProtKB-ARBA"/>
</dbReference>
<organism evidence="7 8">
    <name type="scientific">Caerostris darwini</name>
    <dbReference type="NCBI Taxonomy" id="1538125"/>
    <lineage>
        <taxon>Eukaryota</taxon>
        <taxon>Metazoa</taxon>
        <taxon>Ecdysozoa</taxon>
        <taxon>Arthropoda</taxon>
        <taxon>Chelicerata</taxon>
        <taxon>Arachnida</taxon>
        <taxon>Araneae</taxon>
        <taxon>Araneomorphae</taxon>
        <taxon>Entelegynae</taxon>
        <taxon>Araneoidea</taxon>
        <taxon>Araneidae</taxon>
        <taxon>Caerostris</taxon>
    </lineage>
</organism>
<dbReference type="FunFam" id="3.30.160.60:FF:001732">
    <property type="entry name" value="Zgc:162936"/>
    <property type="match status" value="1"/>
</dbReference>
<dbReference type="EMBL" id="BPLQ01002442">
    <property type="protein sequence ID" value="GIX92913.1"/>
    <property type="molecule type" value="Genomic_DNA"/>
</dbReference>
<evidence type="ECO:0000256" key="5">
    <source>
        <dbReference type="PROSITE-ProRule" id="PRU00042"/>
    </source>
</evidence>
<dbReference type="SMART" id="SM00355">
    <property type="entry name" value="ZnF_C2H2"/>
    <property type="match status" value="2"/>
</dbReference>
<evidence type="ECO:0000313" key="7">
    <source>
        <dbReference type="EMBL" id="GIX92913.1"/>
    </source>
</evidence>
<feature type="domain" description="C2H2-type" evidence="6">
    <location>
        <begin position="65"/>
        <end position="93"/>
    </location>
</feature>
<dbReference type="GO" id="GO:0000981">
    <property type="term" value="F:DNA-binding transcription factor activity, RNA polymerase II-specific"/>
    <property type="evidence" value="ECO:0007669"/>
    <property type="project" value="TreeGrafter"/>
</dbReference>
<gene>
    <name evidence="7" type="ORF">CDAR_594891</name>
</gene>
<keyword evidence="4" id="KW-0862">Zinc</keyword>
<dbReference type="PANTHER" id="PTHR23235:SF120">
    <property type="entry name" value="KRUPPEL-LIKE FACTOR 15"/>
    <property type="match status" value="1"/>
</dbReference>
<dbReference type="GO" id="GO:0005694">
    <property type="term" value="C:chromosome"/>
    <property type="evidence" value="ECO:0007669"/>
    <property type="project" value="UniProtKB-ARBA"/>
</dbReference>
<dbReference type="InterPro" id="IPR036236">
    <property type="entry name" value="Znf_C2H2_sf"/>
</dbReference>
<dbReference type="GO" id="GO:0000978">
    <property type="term" value="F:RNA polymerase II cis-regulatory region sequence-specific DNA binding"/>
    <property type="evidence" value="ECO:0007669"/>
    <property type="project" value="TreeGrafter"/>
</dbReference>
<dbReference type="Pfam" id="PF00096">
    <property type="entry name" value="zf-C2H2"/>
    <property type="match status" value="1"/>
</dbReference>
<protein>
    <recommendedName>
        <fullName evidence="6">C2H2-type domain-containing protein</fullName>
    </recommendedName>
</protein>
<proteinExistence type="predicted"/>